<dbReference type="InterPro" id="IPR028985">
    <property type="entry name" value="Bacillus_phage_prot-like"/>
</dbReference>
<dbReference type="AlphaFoldDB" id="A0A934J9W2"/>
<accession>A0A934J9W2</accession>
<dbReference type="Proteomes" id="UP000640274">
    <property type="component" value="Unassembled WGS sequence"/>
</dbReference>
<gene>
    <name evidence="2" type="ORF">JFN88_23660</name>
</gene>
<evidence type="ECO:0000313" key="3">
    <source>
        <dbReference type="Proteomes" id="UP000640274"/>
    </source>
</evidence>
<dbReference type="EMBL" id="JAELUP010000117">
    <property type="protein sequence ID" value="MBJ6364218.1"/>
    <property type="molecule type" value="Genomic_DNA"/>
</dbReference>
<name>A0A934J9W2_9BACL</name>
<evidence type="ECO:0000313" key="2">
    <source>
        <dbReference type="EMBL" id="MBJ6364218.1"/>
    </source>
</evidence>
<reference evidence="2" key="1">
    <citation type="submission" date="2020-12" db="EMBL/GenBank/DDBJ databases">
        <authorList>
            <person name="Huq M.A."/>
        </authorList>
    </citation>
    <scope>NUCLEOTIDE SEQUENCE</scope>
    <source>
        <strain evidence="2">MAHUQ-46</strain>
    </source>
</reference>
<organism evidence="2 3">
    <name type="scientific">Paenibacillus roseus</name>
    <dbReference type="NCBI Taxonomy" id="2798579"/>
    <lineage>
        <taxon>Bacteria</taxon>
        <taxon>Bacillati</taxon>
        <taxon>Bacillota</taxon>
        <taxon>Bacilli</taxon>
        <taxon>Bacillales</taxon>
        <taxon>Paenibacillaceae</taxon>
        <taxon>Paenibacillus</taxon>
    </lineage>
</organism>
<dbReference type="RefSeq" id="WP_199021814.1">
    <property type="nucleotide sequence ID" value="NZ_JAELUP010000117.1"/>
</dbReference>
<dbReference type="InterPro" id="IPR041270">
    <property type="entry name" value="Phage_ABA_S"/>
</dbReference>
<feature type="domain" description="Phage ABA sandwich" evidence="1">
    <location>
        <begin position="20"/>
        <end position="127"/>
    </location>
</feature>
<keyword evidence="3" id="KW-1185">Reference proteome</keyword>
<dbReference type="Pfam" id="PF18066">
    <property type="entry name" value="Phage_ABA_S"/>
    <property type="match status" value="1"/>
</dbReference>
<comment type="caution">
    <text evidence="2">The sequence shown here is derived from an EMBL/GenBank/DDBJ whole genome shotgun (WGS) entry which is preliminary data.</text>
</comment>
<sequence>MNTADIYEKWERLNPQERDAWVATEVMGWRKVSRPGGGGGYVGWQDETGRVVAIENDCTMHTGPSDWFRPSRNIKSAWIIVEKSREWGGIEMGCFSSWNTVNTYDRASRPVQVTNDSAAEAICLAAIIARCSDICVE</sequence>
<dbReference type="Gene3D" id="3.30.2120.10">
    <property type="entry name" value="Bacillus phage protein-like"/>
    <property type="match status" value="1"/>
</dbReference>
<protein>
    <recommendedName>
        <fullName evidence="1">Phage ABA sandwich domain-containing protein</fullName>
    </recommendedName>
</protein>
<evidence type="ECO:0000259" key="1">
    <source>
        <dbReference type="Pfam" id="PF18066"/>
    </source>
</evidence>
<proteinExistence type="predicted"/>